<organism evidence="2">
    <name type="scientific">Petromyces alliaceus</name>
    <name type="common">Aspergillus alliaceus</name>
    <dbReference type="NCBI Taxonomy" id="209559"/>
    <lineage>
        <taxon>Eukaryota</taxon>
        <taxon>Fungi</taxon>
        <taxon>Dikarya</taxon>
        <taxon>Ascomycota</taxon>
        <taxon>Pezizomycotina</taxon>
        <taxon>Eurotiomycetes</taxon>
        <taxon>Eurotiomycetidae</taxon>
        <taxon>Eurotiales</taxon>
        <taxon>Aspergillaceae</taxon>
        <taxon>Aspergillus</taxon>
        <taxon>Aspergillus subgen. Circumdati</taxon>
    </lineage>
</organism>
<sequence length="165" mass="18622">MSLPCPEVWMYGVLSVWQSPLLEPSNVRVFHSCYSSSSLISSFFFLQWSPLFCIRLNSSVVFLYSTVCTNNSSSIIRSLPTSFSEPSGEHGDTDHVRRRDPGPQQCKQCMMTNTQDVNLTMMIIKSYAHLQKKADSATARTARAKPDKGKTTNFQLNFLPSERVN</sequence>
<feature type="compositionally biased region" description="Basic and acidic residues" evidence="1">
    <location>
        <begin position="87"/>
        <end position="101"/>
    </location>
</feature>
<feature type="region of interest" description="Disordered" evidence="1">
    <location>
        <begin position="81"/>
        <end position="103"/>
    </location>
</feature>
<accession>A0A5N7C0J2</accession>
<dbReference type="EMBL" id="ML735290">
    <property type="protein sequence ID" value="KAE8387604.1"/>
    <property type="molecule type" value="Genomic_DNA"/>
</dbReference>
<dbReference type="AlphaFoldDB" id="A0A5N7C0J2"/>
<gene>
    <name evidence="2" type="ORF">BDV23DRAFT_122618</name>
</gene>
<evidence type="ECO:0000256" key="1">
    <source>
        <dbReference type="SAM" id="MobiDB-lite"/>
    </source>
</evidence>
<dbReference type="Proteomes" id="UP000326877">
    <property type="component" value="Unassembled WGS sequence"/>
</dbReference>
<evidence type="ECO:0000313" key="2">
    <source>
        <dbReference type="EMBL" id="KAE8387604.1"/>
    </source>
</evidence>
<protein>
    <submittedName>
        <fullName evidence="2">Uncharacterized protein</fullName>
    </submittedName>
</protein>
<reference evidence="2" key="1">
    <citation type="submission" date="2019-04" db="EMBL/GenBank/DDBJ databases">
        <title>Friends and foes A comparative genomics studyof 23 Aspergillus species from section Flavi.</title>
        <authorList>
            <consortium name="DOE Joint Genome Institute"/>
            <person name="Kjaerbolling I."/>
            <person name="Vesth T."/>
            <person name="Frisvad J.C."/>
            <person name="Nybo J.L."/>
            <person name="Theobald S."/>
            <person name="Kildgaard S."/>
            <person name="Isbrandt T."/>
            <person name="Kuo A."/>
            <person name="Sato A."/>
            <person name="Lyhne E.K."/>
            <person name="Kogle M.E."/>
            <person name="Wiebenga A."/>
            <person name="Kun R.S."/>
            <person name="Lubbers R.J."/>
            <person name="Makela M.R."/>
            <person name="Barry K."/>
            <person name="Chovatia M."/>
            <person name="Clum A."/>
            <person name="Daum C."/>
            <person name="Haridas S."/>
            <person name="He G."/>
            <person name="LaButti K."/>
            <person name="Lipzen A."/>
            <person name="Mondo S."/>
            <person name="Riley R."/>
            <person name="Salamov A."/>
            <person name="Simmons B.A."/>
            <person name="Magnuson J.K."/>
            <person name="Henrissat B."/>
            <person name="Mortensen U.H."/>
            <person name="Larsen T.O."/>
            <person name="Devries R.P."/>
            <person name="Grigoriev I.V."/>
            <person name="Machida M."/>
            <person name="Baker S.E."/>
            <person name="Andersen M.R."/>
        </authorList>
    </citation>
    <scope>NUCLEOTIDE SEQUENCE [LARGE SCALE GENOMIC DNA]</scope>
    <source>
        <strain evidence="2">IBT 14317</strain>
    </source>
</reference>
<name>A0A5N7C0J2_PETAA</name>
<feature type="region of interest" description="Disordered" evidence="1">
    <location>
        <begin position="138"/>
        <end position="165"/>
    </location>
</feature>
<proteinExistence type="predicted"/>